<dbReference type="RefSeq" id="WP_149112293.1">
    <property type="nucleotide sequence ID" value="NZ_CP042425.1"/>
</dbReference>
<feature type="region of interest" description="Disordered" evidence="1">
    <location>
        <begin position="272"/>
        <end position="324"/>
    </location>
</feature>
<dbReference type="KEGG" id="lrs:PX52LOC_04724"/>
<evidence type="ECO:0000256" key="1">
    <source>
        <dbReference type="SAM" id="MobiDB-lite"/>
    </source>
</evidence>
<evidence type="ECO:0000313" key="3">
    <source>
        <dbReference type="Proteomes" id="UP000324974"/>
    </source>
</evidence>
<protein>
    <submittedName>
        <fullName evidence="2">Uncharacterized protein</fullName>
    </submittedName>
</protein>
<organism evidence="2 3">
    <name type="scientific">Limnoglobus roseus</name>
    <dbReference type="NCBI Taxonomy" id="2598579"/>
    <lineage>
        <taxon>Bacteria</taxon>
        <taxon>Pseudomonadati</taxon>
        <taxon>Planctomycetota</taxon>
        <taxon>Planctomycetia</taxon>
        <taxon>Gemmatales</taxon>
        <taxon>Gemmataceae</taxon>
        <taxon>Limnoglobus</taxon>
    </lineage>
</organism>
<keyword evidence="3" id="KW-1185">Reference proteome</keyword>
<proteinExistence type="predicted"/>
<dbReference type="AlphaFoldDB" id="A0A5C1AGF9"/>
<sequence>MSEQNVAKRPGIRALRIIRLMTKACVANELGPQVFTLVTVIAAAEDSRKYLSEVTFYDFQLMPLIGANCQDTLARVRKRAFDAGWLTYQPGRKGVPGRYRATIPPAVEAFTDAPVDESPEEYTADSSAPVRTQAGGISGHKPGASREQAGGISGPLIPLPYPVPEKEGATRSGSLDAVENDKTNTGKVKKPKQPQADGSTVPIPPELDTPEFREAWAEWLADRKGRRKPVTIIAASRQFKKLIPLGPTAAAECVAKSITSCWSDIFPDKFTPSARAGPADRGRHAGYDLLPGQRYEPPTAPPLFPPAQPVTVAPGAPPHPKGPR</sequence>
<dbReference type="Proteomes" id="UP000324974">
    <property type="component" value="Chromosome"/>
</dbReference>
<feature type="region of interest" description="Disordered" evidence="1">
    <location>
        <begin position="117"/>
        <end position="207"/>
    </location>
</feature>
<feature type="compositionally biased region" description="Pro residues" evidence="1">
    <location>
        <begin position="298"/>
        <end position="308"/>
    </location>
</feature>
<dbReference type="OrthoDB" id="218380at2"/>
<evidence type="ECO:0000313" key="2">
    <source>
        <dbReference type="EMBL" id="QEL17725.1"/>
    </source>
</evidence>
<name>A0A5C1AGF9_9BACT</name>
<accession>A0A5C1AGF9</accession>
<reference evidence="3" key="1">
    <citation type="submission" date="2019-08" db="EMBL/GenBank/DDBJ databases">
        <title>Limnoglobus roseus gen. nov., sp. nov., a novel freshwater planctomycete with a giant genome from the family Gemmataceae.</title>
        <authorList>
            <person name="Kulichevskaya I.S."/>
            <person name="Naumoff D.G."/>
            <person name="Miroshnikov K."/>
            <person name="Ivanova A."/>
            <person name="Philippov D.A."/>
            <person name="Hakobyan A."/>
            <person name="Rijpstra I.C."/>
            <person name="Sinninghe Damste J.S."/>
            <person name="Liesack W."/>
            <person name="Dedysh S.N."/>
        </authorList>
    </citation>
    <scope>NUCLEOTIDE SEQUENCE [LARGE SCALE GENOMIC DNA]</scope>
    <source>
        <strain evidence="3">PX52</strain>
    </source>
</reference>
<gene>
    <name evidence="2" type="ORF">PX52LOC_04724</name>
</gene>
<feature type="compositionally biased region" description="Pro residues" evidence="1">
    <location>
        <begin position="315"/>
        <end position="324"/>
    </location>
</feature>
<dbReference type="EMBL" id="CP042425">
    <property type="protein sequence ID" value="QEL17725.1"/>
    <property type="molecule type" value="Genomic_DNA"/>
</dbReference>